<keyword evidence="3 5" id="KW-1133">Transmembrane helix</keyword>
<evidence type="ECO:0000313" key="6">
    <source>
        <dbReference type="EMBL" id="UOX34193.1"/>
    </source>
</evidence>
<keyword evidence="7" id="KW-1185">Reference proteome</keyword>
<dbReference type="InterPro" id="IPR032808">
    <property type="entry name" value="DoxX"/>
</dbReference>
<dbReference type="Pfam" id="PF13564">
    <property type="entry name" value="DoxX_2"/>
    <property type="match status" value="1"/>
</dbReference>
<feature type="transmembrane region" description="Helical" evidence="5">
    <location>
        <begin position="44"/>
        <end position="62"/>
    </location>
</feature>
<feature type="transmembrane region" description="Helical" evidence="5">
    <location>
        <begin position="96"/>
        <end position="115"/>
    </location>
</feature>
<proteinExistence type="predicted"/>
<evidence type="ECO:0000256" key="5">
    <source>
        <dbReference type="SAM" id="Phobius"/>
    </source>
</evidence>
<gene>
    <name evidence="6" type="ORF">LXD69_01455</name>
</gene>
<keyword evidence="4 5" id="KW-0472">Membrane</keyword>
<evidence type="ECO:0000256" key="3">
    <source>
        <dbReference type="ARBA" id="ARBA00022989"/>
    </source>
</evidence>
<comment type="subcellular location">
    <subcellularLocation>
        <location evidence="1">Membrane</location>
        <topology evidence="1">Multi-pass membrane protein</topology>
    </subcellularLocation>
</comment>
<reference evidence="6" key="2">
    <citation type="submission" date="2022-04" db="EMBL/GenBank/DDBJ databases">
        <title>Complete Genome Sequence of Flavobacterium sediminilitoris YSM-43, Isolated from a Tidal Sediment.</title>
        <authorList>
            <person name="Lee P.A."/>
        </authorList>
    </citation>
    <scope>NUCLEOTIDE SEQUENCE</scope>
    <source>
        <strain evidence="6">YSM-43</strain>
    </source>
</reference>
<name>A0ABY4HNP3_9FLAO</name>
<sequence>MKKNYIPLITKLIIVILLLQTLFFKFTGAPESVYIFSELGLEPYGRIGIGIIELLISILIIIPKTTLIGAILGLGTILGAIFSHLFFLGVEIQNDGGLLFILALIIFFCCLYLIYINRHNLLNFKFTT</sequence>
<evidence type="ECO:0000256" key="4">
    <source>
        <dbReference type="ARBA" id="ARBA00023136"/>
    </source>
</evidence>
<dbReference type="EMBL" id="CP090145">
    <property type="protein sequence ID" value="UOX34193.1"/>
    <property type="molecule type" value="Genomic_DNA"/>
</dbReference>
<feature type="transmembrane region" description="Helical" evidence="5">
    <location>
        <begin position="69"/>
        <end position="90"/>
    </location>
</feature>
<reference evidence="6" key="1">
    <citation type="submission" date="2021-12" db="EMBL/GenBank/DDBJ databases">
        <authorList>
            <person name="Cha I.-T."/>
            <person name="Lee K.-E."/>
            <person name="Park S.-J."/>
        </authorList>
    </citation>
    <scope>NUCLEOTIDE SEQUENCE</scope>
    <source>
        <strain evidence="6">YSM-43</strain>
    </source>
</reference>
<evidence type="ECO:0000256" key="1">
    <source>
        <dbReference type="ARBA" id="ARBA00004141"/>
    </source>
</evidence>
<evidence type="ECO:0000256" key="2">
    <source>
        <dbReference type="ARBA" id="ARBA00022692"/>
    </source>
</evidence>
<evidence type="ECO:0000313" key="7">
    <source>
        <dbReference type="Proteomes" id="UP000830454"/>
    </source>
</evidence>
<protein>
    <submittedName>
        <fullName evidence="6">DoxX family protein</fullName>
    </submittedName>
</protein>
<accession>A0ABY4HNP3</accession>
<dbReference type="Proteomes" id="UP000830454">
    <property type="component" value="Chromosome"/>
</dbReference>
<keyword evidence="2 5" id="KW-0812">Transmembrane</keyword>
<dbReference type="RefSeq" id="WP_045968595.1">
    <property type="nucleotide sequence ID" value="NZ_CP090145.1"/>
</dbReference>
<organism evidence="6 7">
    <name type="scientific">Flavobacterium sediminilitoris</name>
    <dbReference type="NCBI Taxonomy" id="2024526"/>
    <lineage>
        <taxon>Bacteria</taxon>
        <taxon>Pseudomonadati</taxon>
        <taxon>Bacteroidota</taxon>
        <taxon>Flavobacteriia</taxon>
        <taxon>Flavobacteriales</taxon>
        <taxon>Flavobacteriaceae</taxon>
        <taxon>Flavobacterium</taxon>
    </lineage>
</organism>